<feature type="region of interest" description="Disordered" evidence="6">
    <location>
        <begin position="594"/>
        <end position="616"/>
    </location>
</feature>
<dbReference type="Proteomes" id="UP000324091">
    <property type="component" value="Chromosome 16"/>
</dbReference>
<keyword evidence="3" id="KW-0597">Phosphoprotein</keyword>
<dbReference type="GO" id="GO:0051642">
    <property type="term" value="P:centrosome localization"/>
    <property type="evidence" value="ECO:0007669"/>
    <property type="project" value="TreeGrafter"/>
</dbReference>
<dbReference type="SUPFAM" id="SSF47473">
    <property type="entry name" value="EF-hand"/>
    <property type="match status" value="1"/>
</dbReference>
<evidence type="ECO:0000313" key="9">
    <source>
        <dbReference type="Proteomes" id="UP000324091"/>
    </source>
</evidence>
<dbReference type="InterPro" id="IPR011992">
    <property type="entry name" value="EF-hand-dom_pair"/>
</dbReference>
<dbReference type="Gene3D" id="1.10.238.10">
    <property type="entry name" value="EF-hand"/>
    <property type="match status" value="1"/>
</dbReference>
<feature type="coiled-coil region" evidence="5">
    <location>
        <begin position="630"/>
        <end position="852"/>
    </location>
</feature>
<feature type="region of interest" description="Disordered" evidence="6">
    <location>
        <begin position="100"/>
        <end position="212"/>
    </location>
</feature>
<feature type="region of interest" description="Disordered" evidence="6">
    <location>
        <begin position="1843"/>
        <end position="1874"/>
    </location>
</feature>
<organism evidence="8 9">
    <name type="scientific">Takifugu flavidus</name>
    <name type="common">sansaifugu</name>
    <dbReference type="NCBI Taxonomy" id="433684"/>
    <lineage>
        <taxon>Eukaryota</taxon>
        <taxon>Metazoa</taxon>
        <taxon>Chordata</taxon>
        <taxon>Craniata</taxon>
        <taxon>Vertebrata</taxon>
        <taxon>Euteleostomi</taxon>
        <taxon>Actinopterygii</taxon>
        <taxon>Neopterygii</taxon>
        <taxon>Teleostei</taxon>
        <taxon>Neoteleostei</taxon>
        <taxon>Acanthomorphata</taxon>
        <taxon>Eupercaria</taxon>
        <taxon>Tetraodontiformes</taxon>
        <taxon>Tetradontoidea</taxon>
        <taxon>Tetraodontidae</taxon>
        <taxon>Takifugu</taxon>
    </lineage>
</organism>
<evidence type="ECO:0000259" key="7">
    <source>
        <dbReference type="PROSITE" id="PS50222"/>
    </source>
</evidence>
<feature type="region of interest" description="Disordered" evidence="6">
    <location>
        <begin position="2281"/>
        <end position="2319"/>
    </location>
</feature>
<evidence type="ECO:0000256" key="3">
    <source>
        <dbReference type="ARBA" id="ARBA00022553"/>
    </source>
</evidence>
<feature type="coiled-coil region" evidence="5">
    <location>
        <begin position="877"/>
        <end position="1033"/>
    </location>
</feature>
<sequence>MNVLGRHAEAFVGRVLSCGMDDCQEQGNYEERLKEVFDSFDASGAGSLSPEELCELCQSLHLDDATPVLQALLQNQDQLDARVDFEQFKDALILVLSSNVEPQPSEEETLSKPDSPEIQPKFVKGSKRYGRRSTPEFIEPISDHSEVRNTNLEEEEVAEDNYDSAVPRKRERWNSNESSTEEYEAEGQLRLWNPDEPSTPRGSNAAPSTSLEERLREACSQLMISWDGFADHDELLVLSEHLGLKLNSDLLQSLSGNGVMSVEEFVSRVLNSNKTQIPPASTPYRQLKRHHSTQPFDEGGRRIAPPSALTSTIGMRLFSTLDDGTGFTPVEYILDAWLDEGIENSAEILQALNFDLDGKLSLSDLTTALENELLITKNGIHQAAVASFKAEIRYLLEQVDREMKEKEKILSDLEKAEKLKNQLATEVDEHHSAIEHKNNLNLRKLEQDHKEKLSAVRSELMKEMDQLKQQAGLQREELEAEIQKIREDESFLRDHLSISVKDNRRLEIELLDSTEKLMEAESQVAKLQRSLDNIMKERFGDLDPSSADFFLQEERMKQLGAGYEAQYREMQDRIDELQAELRDFHSLGRVQQPIGQPLSEELESKSPGMESDPGIGSEEVQPFSLSLEAEMMLEQLKEQHLREMEDLRNQLQSKINDFDMMVEKHGLIHEDQKAALSLQYQQELQAMKVELASTQSHIEKLQSQLEQAELENASLQRAQAEDREVLENKREEEVRSLRQQLTEAHSYAEDLKEQLTTLSTQLVERGENHANQIEDLRKRHADEIKKLEQEHVELSEARLDEERAKMQEEKAEMEKLLDDFRREREVMQESHEDQLKARSEEAKLRFEHERDEIVERLTEQWQKERARLDEEHSESLQVLLEEEMLKLIKEHEDKENKLREQWEHNVAELQEHQEETFLQRLLQERLQLQEQFEQREKRQKEQWEMERLQLEEDYEGMLQEKLSEEREKFQAEAEEQEKRQEFLMAQVMTRHREAIRELTSKHGEERDALSSMLEKLRDDIAKERKELELSFSQRIREVEARFSGDQDSVEKRFQADVLRLEQHYQTELETLSQSHTEQKLLLDAEIQEALQKAEEQGRTMEREREQLDQQWREEMHQQESQHEKKMEELAMKNQQLQTELEELSSVAQTAELELSRQLNELHNRLQENLETRDEFLAQSERKAEEAERLLQQTLEEKEELLRSHTELEARNTEMLSVSEKQTQERIELVSECDGLKMKIEELEVLLQQAAVDFYHETKELQEHLSTLEKGLRKDPENTGKGLLVHQGLAEKALEEEEAAVGMCFEGPQNVSPPIPNSSYPLEQNVQIMAPASCAGEDDDLASKHHGNLEVKRNGWIYETDVLAGSKQEVDGESSPDCCSAQSTSFKGLDLDSSGPDENNFSVDSNSEAFFPRPLCETVVALRASEASDAGTGKTEKTLDLESCEAKNQPQDVPVLLGVNVSQDEERNQAIEDEPFMPEEVSDPDVPSPPDVQVSHDKQEVGPAAHLTFEQPSANINEERSHGLETADEGADCPLLRLQVMCDVATEENILLLKKISLLQQKTQILEKLLYHNSEKIKTGNQVLEENYSLKVKILLLMERVKELELKASEAAALQARYEDCLCENARLKYRNGELEKSVQRFERGVSRWEGFPNHSKVSLLDEIGTLREDNRKFSELLGELELQREILSAIPAVETMVDRPGPTDVEGQGATELQGCCAELEKENIGLREAIWALQDESQTLHESTQAQRSEAGRLAEENHLLQQKITELKEEDLKEAQQELLHKLEHLNKMKVVAQGEAEAFSKQVSRMHLQSQQLEDKNRMLSEKDARNTAEMETLRRQLAELVERPQREASPEEDKRETELRKALEDTERMENRNTQLSQQLSVLREKAYKADAMEIQLSQLVVERDRVSEESQGLQNQLHKAKDRVVKIEESLEDVTHQNGCLRSELLDVQRERDFLKHDITVLRKQLQNVNEKNRVLEKALYSGGLLSQGKKRHRDEMSRLVEQDQQLLRQENERLQMEVRRAREDLLRSRETVTPRSTHPIAAPLVPLTWSRFSHAQVRQLDATVLSLSQSPAAKALEQENAALKRELAAQKELSSSGAGGQGHVRLESLQQENEALKAQMSRLSTHLIDTLQAQLVGLLPPSPLRMPRVQNPGDDAENAQRVHPCPQEERMRRMKGTEERMRRMEGTEERMRRMEGTEERMKEVELSLRNLKLLLREKDAQLKEQRQQQGKAEVLMGDLYVENAQLLKALEITEQRQKITEKKNYLLEEKISSLNKMPGGLEDDPAGILRRGEWSSSRTDWTSAGRRSSCSPS</sequence>
<dbReference type="GO" id="GO:0005814">
    <property type="term" value="C:centriole"/>
    <property type="evidence" value="ECO:0007669"/>
    <property type="project" value="TreeGrafter"/>
</dbReference>
<dbReference type="PROSITE" id="PS50222">
    <property type="entry name" value="EF_HAND_2"/>
    <property type="match status" value="1"/>
</dbReference>
<gene>
    <name evidence="8" type="ORF">D4764_16G0002470</name>
</gene>
<comment type="caution">
    <text evidence="8">The sequence shown here is derived from an EMBL/GenBank/DDBJ whole genome shotgun (WGS) entry which is preliminary data.</text>
</comment>
<reference evidence="8 9" key="1">
    <citation type="submission" date="2019-04" db="EMBL/GenBank/DDBJ databases">
        <title>Chromosome genome assembly for Takifugu flavidus.</title>
        <authorList>
            <person name="Xiao S."/>
        </authorList>
    </citation>
    <scope>NUCLEOTIDE SEQUENCE [LARGE SCALE GENOMIC DNA]</scope>
    <source>
        <strain evidence="8">HTHZ2018</strain>
        <tissue evidence="8">Muscle</tissue>
    </source>
</reference>
<keyword evidence="2" id="KW-0963">Cytoplasm</keyword>
<dbReference type="InterPro" id="IPR002048">
    <property type="entry name" value="EF_hand_dom"/>
</dbReference>
<dbReference type="GO" id="GO:0090222">
    <property type="term" value="P:centrosome-templated microtubule nucleation"/>
    <property type="evidence" value="ECO:0007669"/>
    <property type="project" value="TreeGrafter"/>
</dbReference>
<evidence type="ECO:0000256" key="5">
    <source>
        <dbReference type="SAM" id="Coils"/>
    </source>
</evidence>
<feature type="compositionally biased region" description="Polar residues" evidence="6">
    <location>
        <begin position="200"/>
        <end position="210"/>
    </location>
</feature>
<dbReference type="PANTHER" id="PTHR18905:SF11">
    <property type="entry name" value="NINEIN"/>
    <property type="match status" value="1"/>
</dbReference>
<keyword evidence="9" id="KW-1185">Reference proteome</keyword>
<name>A0A5C6P0Y5_9TELE</name>
<protein>
    <submittedName>
        <fullName evidence="8">Ninein</fullName>
    </submittedName>
</protein>
<dbReference type="GO" id="GO:0097539">
    <property type="term" value="C:ciliary transition fiber"/>
    <property type="evidence" value="ECO:0007669"/>
    <property type="project" value="TreeGrafter"/>
</dbReference>
<evidence type="ECO:0000256" key="6">
    <source>
        <dbReference type="SAM" id="MobiDB-lite"/>
    </source>
</evidence>
<proteinExistence type="predicted"/>
<keyword evidence="4" id="KW-0206">Cytoskeleton</keyword>
<dbReference type="GO" id="GO:0000242">
    <property type="term" value="C:pericentriolar material"/>
    <property type="evidence" value="ECO:0007669"/>
    <property type="project" value="TreeGrafter"/>
</dbReference>
<feature type="compositionally biased region" description="Acidic residues" evidence="6">
    <location>
        <begin position="152"/>
        <end position="162"/>
    </location>
</feature>
<feature type="coiled-coil region" evidence="5">
    <location>
        <begin position="1717"/>
        <end position="1791"/>
    </location>
</feature>
<evidence type="ECO:0000313" key="8">
    <source>
        <dbReference type="EMBL" id="TWW71750.1"/>
    </source>
</evidence>
<comment type="subcellular location">
    <subcellularLocation>
        <location evidence="1">Cytoplasm</location>
        <location evidence="1">Cytoskeleton</location>
        <location evidence="1">Microtubule organizing center</location>
        <location evidence="1">Centrosome</location>
    </subcellularLocation>
</comment>
<dbReference type="GO" id="GO:0005509">
    <property type="term" value="F:calcium ion binding"/>
    <property type="evidence" value="ECO:0007669"/>
    <property type="project" value="InterPro"/>
</dbReference>
<feature type="domain" description="EF-hand" evidence="7">
    <location>
        <begin position="28"/>
        <end position="63"/>
    </location>
</feature>
<evidence type="ECO:0000256" key="1">
    <source>
        <dbReference type="ARBA" id="ARBA00004300"/>
    </source>
</evidence>
<feature type="compositionally biased region" description="Polar residues" evidence="6">
    <location>
        <begin position="2300"/>
        <end position="2319"/>
    </location>
</feature>
<feature type="coiled-coil region" evidence="5">
    <location>
        <begin position="396"/>
        <end position="587"/>
    </location>
</feature>
<dbReference type="GO" id="GO:0097431">
    <property type="term" value="C:mitotic spindle pole"/>
    <property type="evidence" value="ECO:0007669"/>
    <property type="project" value="TreeGrafter"/>
</dbReference>
<feature type="region of interest" description="Disordered" evidence="6">
    <location>
        <begin position="277"/>
        <end position="303"/>
    </location>
</feature>
<dbReference type="GO" id="GO:0034454">
    <property type="term" value="P:microtubule anchoring at centrosome"/>
    <property type="evidence" value="ECO:0007669"/>
    <property type="project" value="TreeGrafter"/>
</dbReference>
<dbReference type="PANTHER" id="PTHR18905">
    <property type="entry name" value="NINEIN"/>
    <property type="match status" value="1"/>
</dbReference>
<feature type="region of interest" description="Disordered" evidence="6">
    <location>
        <begin position="2173"/>
        <end position="2204"/>
    </location>
</feature>
<keyword evidence="5" id="KW-0175">Coiled coil</keyword>
<evidence type="ECO:0000256" key="2">
    <source>
        <dbReference type="ARBA" id="ARBA00022490"/>
    </source>
</evidence>
<dbReference type="EMBL" id="RHFK02000008">
    <property type="protein sequence ID" value="TWW71750.1"/>
    <property type="molecule type" value="Genomic_DNA"/>
</dbReference>
<evidence type="ECO:0000256" key="4">
    <source>
        <dbReference type="ARBA" id="ARBA00023212"/>
    </source>
</evidence>
<accession>A0A5C6P0Y5</accession>
<feature type="compositionally biased region" description="Acidic residues" evidence="6">
    <location>
        <begin position="1471"/>
        <end position="1482"/>
    </location>
</feature>
<feature type="coiled-coil region" evidence="5">
    <location>
        <begin position="2079"/>
        <end position="2132"/>
    </location>
</feature>
<feature type="coiled-coil region" evidence="5">
    <location>
        <begin position="1083"/>
        <end position="1252"/>
    </location>
</feature>
<feature type="region of interest" description="Disordered" evidence="6">
    <location>
        <begin position="1471"/>
        <end position="1495"/>
    </location>
</feature>